<evidence type="ECO:0000256" key="1">
    <source>
        <dbReference type="SAM" id="MobiDB-lite"/>
    </source>
</evidence>
<organism evidence="2">
    <name type="scientific">Aphanomyces invadans</name>
    <dbReference type="NCBI Taxonomy" id="157072"/>
    <lineage>
        <taxon>Eukaryota</taxon>
        <taxon>Sar</taxon>
        <taxon>Stramenopiles</taxon>
        <taxon>Oomycota</taxon>
        <taxon>Saprolegniomycetes</taxon>
        <taxon>Saprolegniales</taxon>
        <taxon>Verrucalvaceae</taxon>
        <taxon>Aphanomyces</taxon>
    </lineage>
</organism>
<name>A0A024TSV3_9STRA</name>
<feature type="region of interest" description="Disordered" evidence="1">
    <location>
        <begin position="1"/>
        <end position="40"/>
    </location>
</feature>
<accession>A0A024TSV3</accession>
<dbReference type="OrthoDB" id="79154at2759"/>
<dbReference type="AlphaFoldDB" id="A0A024TSV3"/>
<protein>
    <recommendedName>
        <fullName evidence="3">Myb/SANT-like domain-containing protein</fullName>
    </recommendedName>
</protein>
<proteinExistence type="predicted"/>
<feature type="compositionally biased region" description="Basic residues" evidence="1">
    <location>
        <begin position="21"/>
        <end position="30"/>
    </location>
</feature>
<dbReference type="EMBL" id="KI913975">
    <property type="protein sequence ID" value="ETV96711.1"/>
    <property type="molecule type" value="Genomic_DNA"/>
</dbReference>
<dbReference type="VEuPathDB" id="FungiDB:H310_10028"/>
<gene>
    <name evidence="2" type="ORF">H310_10028</name>
</gene>
<evidence type="ECO:0008006" key="3">
    <source>
        <dbReference type="Google" id="ProtNLM"/>
    </source>
</evidence>
<sequence length="105" mass="12139">MSDDDDTHTHDVETHAQLTPKAKKARRAKRTSVDTPKRGSLWDDESVHELFRLRCKSQLAKRFDSKNNAEKKAAYVMLAVELSMSTEKEFSVAQVQDKQDWQWSS</sequence>
<reference evidence="2" key="1">
    <citation type="submission" date="2013-12" db="EMBL/GenBank/DDBJ databases">
        <title>The Genome Sequence of Aphanomyces invadans NJM9701.</title>
        <authorList>
            <consortium name="The Broad Institute Genomics Platform"/>
            <person name="Russ C."/>
            <person name="Tyler B."/>
            <person name="van West P."/>
            <person name="Dieguez-Uribeondo J."/>
            <person name="Young S.K."/>
            <person name="Zeng Q."/>
            <person name="Gargeya S."/>
            <person name="Fitzgerald M."/>
            <person name="Abouelleil A."/>
            <person name="Alvarado L."/>
            <person name="Chapman S.B."/>
            <person name="Gainer-Dewar J."/>
            <person name="Goldberg J."/>
            <person name="Griggs A."/>
            <person name="Gujja S."/>
            <person name="Hansen M."/>
            <person name="Howarth C."/>
            <person name="Imamovic A."/>
            <person name="Ireland A."/>
            <person name="Larimer J."/>
            <person name="McCowan C."/>
            <person name="Murphy C."/>
            <person name="Pearson M."/>
            <person name="Poon T.W."/>
            <person name="Priest M."/>
            <person name="Roberts A."/>
            <person name="Saif S."/>
            <person name="Shea T."/>
            <person name="Sykes S."/>
            <person name="Wortman J."/>
            <person name="Nusbaum C."/>
            <person name="Birren B."/>
        </authorList>
    </citation>
    <scope>NUCLEOTIDE SEQUENCE [LARGE SCALE GENOMIC DNA]</scope>
    <source>
        <strain evidence="2">NJM9701</strain>
    </source>
</reference>
<evidence type="ECO:0000313" key="2">
    <source>
        <dbReference type="EMBL" id="ETV96711.1"/>
    </source>
</evidence>
<dbReference type="RefSeq" id="XP_008874488.1">
    <property type="nucleotide sequence ID" value="XM_008876266.1"/>
</dbReference>
<feature type="compositionally biased region" description="Basic and acidic residues" evidence="1">
    <location>
        <begin position="31"/>
        <end position="40"/>
    </location>
</feature>
<dbReference type="GeneID" id="20087078"/>